<keyword evidence="3" id="KW-0805">Transcription regulation</keyword>
<keyword evidence="10" id="KW-1185">Reference proteome</keyword>
<evidence type="ECO:0000256" key="5">
    <source>
        <dbReference type="ARBA" id="ARBA00023163"/>
    </source>
</evidence>
<dbReference type="GO" id="GO:0000160">
    <property type="term" value="P:phosphorelay signal transduction system"/>
    <property type="evidence" value="ECO:0007669"/>
    <property type="project" value="InterPro"/>
</dbReference>
<dbReference type="SMART" id="SM00448">
    <property type="entry name" value="REC"/>
    <property type="match status" value="1"/>
</dbReference>
<evidence type="ECO:0000256" key="4">
    <source>
        <dbReference type="ARBA" id="ARBA00023125"/>
    </source>
</evidence>
<dbReference type="PANTHER" id="PTHR43214">
    <property type="entry name" value="TWO-COMPONENT RESPONSE REGULATOR"/>
    <property type="match status" value="1"/>
</dbReference>
<evidence type="ECO:0000256" key="2">
    <source>
        <dbReference type="ARBA" id="ARBA00022553"/>
    </source>
</evidence>
<dbReference type="GO" id="GO:0005737">
    <property type="term" value="C:cytoplasm"/>
    <property type="evidence" value="ECO:0007669"/>
    <property type="project" value="UniProtKB-SubCell"/>
</dbReference>
<dbReference type="InterPro" id="IPR039420">
    <property type="entry name" value="WalR-like"/>
</dbReference>
<comment type="subcellular location">
    <subcellularLocation>
        <location evidence="1">Cytoplasm</location>
    </subcellularLocation>
</comment>
<evidence type="ECO:0000313" key="10">
    <source>
        <dbReference type="Proteomes" id="UP000298484"/>
    </source>
</evidence>
<dbReference type="InterPro" id="IPR016032">
    <property type="entry name" value="Sig_transdc_resp-reg_C-effctor"/>
</dbReference>
<dbReference type="PRINTS" id="PR00038">
    <property type="entry name" value="HTHLUXR"/>
</dbReference>
<evidence type="ECO:0000313" key="9">
    <source>
        <dbReference type="EMBL" id="TFJ93058.1"/>
    </source>
</evidence>
<dbReference type="RefSeq" id="WP_135109852.1">
    <property type="nucleotide sequence ID" value="NZ_SRHY01000011.1"/>
</dbReference>
<dbReference type="InterPro" id="IPR011006">
    <property type="entry name" value="CheY-like_superfamily"/>
</dbReference>
<dbReference type="OrthoDB" id="9780153at2"/>
<evidence type="ECO:0000256" key="3">
    <source>
        <dbReference type="ARBA" id="ARBA00023015"/>
    </source>
</evidence>
<comment type="caution">
    <text evidence="9">The sequence shown here is derived from an EMBL/GenBank/DDBJ whole genome shotgun (WGS) entry which is preliminary data.</text>
</comment>
<evidence type="ECO:0000259" key="7">
    <source>
        <dbReference type="PROSITE" id="PS50043"/>
    </source>
</evidence>
<dbReference type="Proteomes" id="UP000298484">
    <property type="component" value="Unassembled WGS sequence"/>
</dbReference>
<organism evidence="9 10">
    <name type="scientific">Lentibacillus salicampi</name>
    <dbReference type="NCBI Taxonomy" id="175306"/>
    <lineage>
        <taxon>Bacteria</taxon>
        <taxon>Bacillati</taxon>
        <taxon>Bacillota</taxon>
        <taxon>Bacilli</taxon>
        <taxon>Bacillales</taxon>
        <taxon>Bacillaceae</taxon>
        <taxon>Lentibacillus</taxon>
    </lineage>
</organism>
<dbReference type="PROSITE" id="PS50110">
    <property type="entry name" value="RESPONSE_REGULATORY"/>
    <property type="match status" value="1"/>
</dbReference>
<feature type="domain" description="Response regulatory" evidence="8">
    <location>
        <begin position="3"/>
        <end position="119"/>
    </location>
</feature>
<dbReference type="SUPFAM" id="SSF52172">
    <property type="entry name" value="CheY-like"/>
    <property type="match status" value="1"/>
</dbReference>
<dbReference type="GO" id="GO:0006355">
    <property type="term" value="P:regulation of DNA-templated transcription"/>
    <property type="evidence" value="ECO:0007669"/>
    <property type="project" value="InterPro"/>
</dbReference>
<reference evidence="9 10" key="1">
    <citation type="submission" date="2019-03" db="EMBL/GenBank/DDBJ databases">
        <title>Genome sequence of Lentibacillus salicampi ATCC BAA-719.</title>
        <authorList>
            <person name="Maclea K.S."/>
            <person name="Simoes Junior M."/>
        </authorList>
    </citation>
    <scope>NUCLEOTIDE SEQUENCE [LARGE SCALE GENOMIC DNA]</scope>
    <source>
        <strain evidence="9 10">ATCC BAA-719</strain>
    </source>
</reference>
<proteinExistence type="predicted"/>
<keyword evidence="2 6" id="KW-0597">Phosphoprotein</keyword>
<dbReference type="Pfam" id="PF00196">
    <property type="entry name" value="GerE"/>
    <property type="match status" value="1"/>
</dbReference>
<gene>
    <name evidence="9" type="ORF">E4U82_08910</name>
</gene>
<dbReference type="EMBL" id="SRHY01000011">
    <property type="protein sequence ID" value="TFJ93058.1"/>
    <property type="molecule type" value="Genomic_DNA"/>
</dbReference>
<dbReference type="Gene3D" id="3.40.50.2300">
    <property type="match status" value="1"/>
</dbReference>
<accession>A0A4Y9AAX2</accession>
<evidence type="ECO:0000256" key="1">
    <source>
        <dbReference type="ARBA" id="ARBA00004496"/>
    </source>
</evidence>
<dbReference type="PROSITE" id="PS50043">
    <property type="entry name" value="HTH_LUXR_2"/>
    <property type="match status" value="1"/>
</dbReference>
<evidence type="ECO:0000256" key="6">
    <source>
        <dbReference type="PROSITE-ProRule" id="PRU00169"/>
    </source>
</evidence>
<dbReference type="AlphaFoldDB" id="A0A4Y9AAX2"/>
<keyword evidence="5" id="KW-0804">Transcription</keyword>
<dbReference type="CDD" id="cd06170">
    <property type="entry name" value="LuxR_C_like"/>
    <property type="match status" value="1"/>
</dbReference>
<protein>
    <submittedName>
        <fullName evidence="9">Response regulator transcription factor</fullName>
    </submittedName>
</protein>
<dbReference type="SMART" id="SM00421">
    <property type="entry name" value="HTH_LUXR"/>
    <property type="match status" value="1"/>
</dbReference>
<dbReference type="CDD" id="cd17535">
    <property type="entry name" value="REC_NarL-like"/>
    <property type="match status" value="1"/>
</dbReference>
<dbReference type="GO" id="GO:0003677">
    <property type="term" value="F:DNA binding"/>
    <property type="evidence" value="ECO:0007669"/>
    <property type="project" value="UniProtKB-KW"/>
</dbReference>
<evidence type="ECO:0000259" key="8">
    <source>
        <dbReference type="PROSITE" id="PS50110"/>
    </source>
</evidence>
<dbReference type="PANTHER" id="PTHR43214:SF43">
    <property type="entry name" value="TWO-COMPONENT RESPONSE REGULATOR"/>
    <property type="match status" value="1"/>
</dbReference>
<keyword evidence="4" id="KW-0238">DNA-binding</keyword>
<sequence>MIKVMLVDDQQLFREGVESLINHTNDIEVISMADSGEQAITLLETEKPDVVLMDIHMPQMDGIKTTAYIKEAHPTMKVVMLTSTNDEELVIRAIKVGADGFLLKDLYPEKLTESIRDVMKGQNVLSGEVAGLLVNRIRELTLDKKQILGRRLDNQGIRLTNRELDIAYFILNGHSNQAIAKYLYLGQGTVKNYISEIYSKLDIHNRKQAVTYFNDLLK</sequence>
<dbReference type="InterPro" id="IPR001789">
    <property type="entry name" value="Sig_transdc_resp-reg_receiver"/>
</dbReference>
<feature type="domain" description="HTH luxR-type" evidence="7">
    <location>
        <begin position="152"/>
        <end position="217"/>
    </location>
</feature>
<dbReference type="Pfam" id="PF00072">
    <property type="entry name" value="Response_reg"/>
    <property type="match status" value="1"/>
</dbReference>
<dbReference type="InterPro" id="IPR000792">
    <property type="entry name" value="Tscrpt_reg_LuxR_C"/>
</dbReference>
<dbReference type="InterPro" id="IPR058245">
    <property type="entry name" value="NreC/VraR/RcsB-like_REC"/>
</dbReference>
<name>A0A4Y9AAX2_9BACI</name>
<dbReference type="SUPFAM" id="SSF46894">
    <property type="entry name" value="C-terminal effector domain of the bipartite response regulators"/>
    <property type="match status" value="1"/>
</dbReference>
<feature type="modified residue" description="4-aspartylphosphate" evidence="6">
    <location>
        <position position="54"/>
    </location>
</feature>